<keyword evidence="1" id="KW-0238">DNA-binding</keyword>
<evidence type="ECO:0000313" key="4">
    <source>
        <dbReference type="Proteomes" id="UP000183504"/>
    </source>
</evidence>
<gene>
    <name evidence="3" type="ORF">SSV_1721</name>
</gene>
<evidence type="ECO:0000259" key="2">
    <source>
        <dbReference type="PROSITE" id="PS50943"/>
    </source>
</evidence>
<evidence type="ECO:0000313" key="3">
    <source>
        <dbReference type="EMBL" id="CEL91007.1"/>
    </source>
</evidence>
<dbReference type="Pfam" id="PF01381">
    <property type="entry name" value="HTH_3"/>
    <property type="match status" value="1"/>
</dbReference>
<dbReference type="SMART" id="SM00530">
    <property type="entry name" value="HTH_XRE"/>
    <property type="match status" value="1"/>
</dbReference>
<dbReference type="RefSeq" id="WP_002903294.1">
    <property type="nucleotide sequence ID" value="NZ_CDMW01000001.1"/>
</dbReference>
<dbReference type="Proteomes" id="UP000183504">
    <property type="component" value="Unassembled WGS sequence"/>
</dbReference>
<sequence>MNRVKEFRKEKKMSQLELAKSIGVSRQTINMIENNKYNPTLELCINLARALDTDLNALFWEPQLTDEESDD</sequence>
<dbReference type="SUPFAM" id="SSF47413">
    <property type="entry name" value="lambda repressor-like DNA-binding domains"/>
    <property type="match status" value="1"/>
</dbReference>
<feature type="domain" description="HTH cro/C1-type" evidence="2">
    <location>
        <begin position="4"/>
        <end position="58"/>
    </location>
</feature>
<dbReference type="Gene3D" id="1.10.260.40">
    <property type="entry name" value="lambda repressor-like DNA-binding domains"/>
    <property type="match status" value="1"/>
</dbReference>
<name>A0A0B7GMD9_STRSA</name>
<dbReference type="PANTHER" id="PTHR46558">
    <property type="entry name" value="TRACRIPTIONAL REGULATORY PROTEIN-RELATED-RELATED"/>
    <property type="match status" value="1"/>
</dbReference>
<dbReference type="PROSITE" id="PS50943">
    <property type="entry name" value="HTH_CROC1"/>
    <property type="match status" value="1"/>
</dbReference>
<proteinExistence type="predicted"/>
<dbReference type="AlphaFoldDB" id="A0A0B7GMD9"/>
<dbReference type="InterPro" id="IPR001387">
    <property type="entry name" value="Cro/C1-type_HTH"/>
</dbReference>
<dbReference type="PANTHER" id="PTHR46558:SF5">
    <property type="entry name" value="TRANSCRIPTION REGULATOR"/>
    <property type="match status" value="1"/>
</dbReference>
<organism evidence="3 4">
    <name type="scientific">Streptococcus sanguinis</name>
    <dbReference type="NCBI Taxonomy" id="1305"/>
    <lineage>
        <taxon>Bacteria</taxon>
        <taxon>Bacillati</taxon>
        <taxon>Bacillota</taxon>
        <taxon>Bacilli</taxon>
        <taxon>Lactobacillales</taxon>
        <taxon>Streptococcaceae</taxon>
        <taxon>Streptococcus</taxon>
    </lineage>
</organism>
<dbReference type="EMBL" id="CDMW01000001">
    <property type="protein sequence ID" value="CEL91007.1"/>
    <property type="molecule type" value="Genomic_DNA"/>
</dbReference>
<evidence type="ECO:0000256" key="1">
    <source>
        <dbReference type="ARBA" id="ARBA00023125"/>
    </source>
</evidence>
<protein>
    <submittedName>
        <fullName evidence="3">HTH-type transcriptional regulator</fullName>
    </submittedName>
</protein>
<dbReference type="InterPro" id="IPR010982">
    <property type="entry name" value="Lambda_DNA-bd_dom_sf"/>
</dbReference>
<dbReference type="GO" id="GO:0003677">
    <property type="term" value="F:DNA binding"/>
    <property type="evidence" value="ECO:0007669"/>
    <property type="project" value="UniProtKB-KW"/>
</dbReference>
<reference evidence="3 4" key="1">
    <citation type="submission" date="2015-01" db="EMBL/GenBank/DDBJ databases">
        <authorList>
            <person name="Pelicic Vladimir"/>
        </authorList>
    </citation>
    <scope>NUCLEOTIDE SEQUENCE [LARGE SCALE GENOMIC DNA]</scope>
    <source>
        <strain evidence="3 4">2908</strain>
    </source>
</reference>
<dbReference type="CDD" id="cd00093">
    <property type="entry name" value="HTH_XRE"/>
    <property type="match status" value="1"/>
</dbReference>
<accession>A0A0B7GMD9</accession>